<sequence>MILTTTPPFGLGYKPMDDDLLEKEVRKMARAKAKVKGLPCPLEPLKPYTPTLNVDYMDPDAMTTLLGDAICNIEEEKYWEACQHALKSPYELRANDEDEKGGVALSDDDDGSDNKSDSSSDSSSNDSRHDNNDRNNDNDVDYYDEDIEDDAEANRWSDTDSDQYRLINILKDAREEVGQPNDVDYDDYPYGRPSDWSCITDVSSSIECLVAFVTDKPTDMEIDKEATDYMDEDPVVLMLRGEETYWEPPAIVEAITELKNWAWKRAAHPMEDFVKKIKTIRCCYICTSLGFMTKELCDLHHVDELKNFAANIFLKLVCKPYIGICASDWLVTYWELCIEKERLSLQNMSNCVLG</sequence>
<evidence type="ECO:0000313" key="2">
    <source>
        <dbReference type="EMBL" id="KAL0015607.1"/>
    </source>
</evidence>
<dbReference type="Proteomes" id="UP001459277">
    <property type="component" value="Unassembled WGS sequence"/>
</dbReference>
<comment type="caution">
    <text evidence="2">The sequence shown here is derived from an EMBL/GenBank/DDBJ whole genome shotgun (WGS) entry which is preliminary data.</text>
</comment>
<protein>
    <submittedName>
        <fullName evidence="2">Uncharacterized protein</fullName>
    </submittedName>
</protein>
<keyword evidence="3" id="KW-1185">Reference proteome</keyword>
<evidence type="ECO:0000256" key="1">
    <source>
        <dbReference type="SAM" id="MobiDB-lite"/>
    </source>
</evidence>
<name>A0AAW2DXW6_9ROSI</name>
<organism evidence="2 3">
    <name type="scientific">Lithocarpus litseifolius</name>
    <dbReference type="NCBI Taxonomy" id="425828"/>
    <lineage>
        <taxon>Eukaryota</taxon>
        <taxon>Viridiplantae</taxon>
        <taxon>Streptophyta</taxon>
        <taxon>Embryophyta</taxon>
        <taxon>Tracheophyta</taxon>
        <taxon>Spermatophyta</taxon>
        <taxon>Magnoliopsida</taxon>
        <taxon>eudicotyledons</taxon>
        <taxon>Gunneridae</taxon>
        <taxon>Pentapetalae</taxon>
        <taxon>rosids</taxon>
        <taxon>fabids</taxon>
        <taxon>Fagales</taxon>
        <taxon>Fagaceae</taxon>
        <taxon>Lithocarpus</taxon>
    </lineage>
</organism>
<evidence type="ECO:0000313" key="3">
    <source>
        <dbReference type="Proteomes" id="UP001459277"/>
    </source>
</evidence>
<gene>
    <name evidence="2" type="ORF">SO802_002676</name>
</gene>
<proteinExistence type="predicted"/>
<feature type="compositionally biased region" description="Basic and acidic residues" evidence="1">
    <location>
        <begin position="126"/>
        <end position="137"/>
    </location>
</feature>
<accession>A0AAW2DXW6</accession>
<dbReference type="EMBL" id="JAZDWU010000001">
    <property type="protein sequence ID" value="KAL0015607.1"/>
    <property type="molecule type" value="Genomic_DNA"/>
</dbReference>
<feature type="region of interest" description="Disordered" evidence="1">
    <location>
        <begin position="93"/>
        <end position="142"/>
    </location>
</feature>
<reference evidence="2 3" key="1">
    <citation type="submission" date="2024-01" db="EMBL/GenBank/DDBJ databases">
        <title>A telomere-to-telomere, gap-free genome of sweet tea (Lithocarpus litseifolius).</title>
        <authorList>
            <person name="Zhou J."/>
        </authorList>
    </citation>
    <scope>NUCLEOTIDE SEQUENCE [LARGE SCALE GENOMIC DNA]</scope>
    <source>
        <strain evidence="2">Zhou-2022a</strain>
        <tissue evidence="2">Leaf</tissue>
    </source>
</reference>
<dbReference type="AlphaFoldDB" id="A0AAW2DXW6"/>